<sequence length="112" mass="13478">MKKYTKKEYTKKEYTKKKYNKIKKKCSKKHTRINKKNNKKNNKKLKILKGGEKEDYLSNVYSKSELKEKVNRLKKSEIIQLIPLMSGMKKNLLRQLETFDKLNKLLGNYFSK</sequence>
<feature type="region of interest" description="Disordered" evidence="1">
    <location>
        <begin position="20"/>
        <end position="48"/>
    </location>
</feature>
<accession>A0A5B8IFX0</accession>
<evidence type="ECO:0000313" key="2">
    <source>
        <dbReference type="EMBL" id="QDY51947.1"/>
    </source>
</evidence>
<dbReference type="EMBL" id="MK250086">
    <property type="protein sequence ID" value="QDY51947.1"/>
    <property type="molecule type" value="Genomic_DNA"/>
</dbReference>
<name>A0A5B8IFX0_9VIRU</name>
<reference evidence="2" key="1">
    <citation type="submission" date="2018-11" db="EMBL/GenBank/DDBJ databases">
        <title>A distinct lineage of giant viruses engineers rhodopsin photosystems in predatory marine eukaryotes.</title>
        <authorList>
            <person name="Needham D.M."/>
            <person name="Yoshizawa S."/>
            <person name="Hosaka T."/>
            <person name="Poirier C."/>
            <person name="Choi C.-J."/>
            <person name="Hehenberger E."/>
            <person name="Irwin N.A.T."/>
            <person name="Wilken S."/>
            <person name="Yung C.-M."/>
            <person name="Bachy C."/>
            <person name="Kurihara R."/>
            <person name="Nakajima Y."/>
            <person name="Kojima K."/>
            <person name="Kimura-Someya T."/>
            <person name="Leonard G."/>
            <person name="Malmstrom R.R."/>
            <person name="Mende D."/>
            <person name="Olson D.K."/>
            <person name="Sudo Y."/>
            <person name="Sudek S."/>
            <person name="Richards T.A."/>
            <person name="DeLong E.F."/>
            <person name="Keeling P.J."/>
            <person name="Santoro A.E."/>
            <person name="Shirouzu M."/>
            <person name="Iwasaki W."/>
            <person name="Worden A.Z."/>
        </authorList>
    </citation>
    <scope>NUCLEOTIDE SEQUENCE</scope>
</reference>
<evidence type="ECO:0000256" key="1">
    <source>
        <dbReference type="SAM" id="MobiDB-lite"/>
    </source>
</evidence>
<gene>
    <name evidence="2" type="ORF">2_19</name>
</gene>
<protein>
    <submittedName>
        <fullName evidence="2">Uncharacterized protein</fullName>
    </submittedName>
</protein>
<feature type="compositionally biased region" description="Basic residues" evidence="1">
    <location>
        <begin position="20"/>
        <end position="47"/>
    </location>
</feature>
<proteinExistence type="predicted"/>
<organism evidence="2">
    <name type="scientific">Mimiviridae sp. ChoanoV1</name>
    <dbReference type="NCBI Taxonomy" id="2596887"/>
    <lineage>
        <taxon>Viruses</taxon>
        <taxon>Varidnaviria</taxon>
        <taxon>Bamfordvirae</taxon>
        <taxon>Nucleocytoviricota</taxon>
        <taxon>Megaviricetes</taxon>
        <taxon>Imitervirales</taxon>
        <taxon>Schizomimiviridae</taxon>
    </lineage>
</organism>